<proteinExistence type="predicted"/>
<gene>
    <name evidence="2" type="ORF">NC653_011340</name>
</gene>
<comment type="caution">
    <text evidence="2">The sequence shown here is derived from an EMBL/GenBank/DDBJ whole genome shotgun (WGS) entry which is preliminary data.</text>
</comment>
<evidence type="ECO:0000313" key="3">
    <source>
        <dbReference type="Proteomes" id="UP001164929"/>
    </source>
</evidence>
<organism evidence="2 3">
    <name type="scientific">Populus alba x Populus x berolinensis</name>
    <dbReference type="NCBI Taxonomy" id="444605"/>
    <lineage>
        <taxon>Eukaryota</taxon>
        <taxon>Viridiplantae</taxon>
        <taxon>Streptophyta</taxon>
        <taxon>Embryophyta</taxon>
        <taxon>Tracheophyta</taxon>
        <taxon>Spermatophyta</taxon>
        <taxon>Magnoliopsida</taxon>
        <taxon>eudicotyledons</taxon>
        <taxon>Gunneridae</taxon>
        <taxon>Pentapetalae</taxon>
        <taxon>rosids</taxon>
        <taxon>fabids</taxon>
        <taxon>Malpighiales</taxon>
        <taxon>Salicaceae</taxon>
        <taxon>Saliceae</taxon>
        <taxon>Populus</taxon>
    </lineage>
</organism>
<protein>
    <submittedName>
        <fullName evidence="2">Uncharacterized protein</fullName>
    </submittedName>
</protein>
<accession>A0AAD6R221</accession>
<reference evidence="2 3" key="1">
    <citation type="journal article" date="2023" name="Mol. Ecol. Resour.">
        <title>Chromosome-level genome assembly of a triploid poplar Populus alba 'Berolinensis'.</title>
        <authorList>
            <person name="Chen S."/>
            <person name="Yu Y."/>
            <person name="Wang X."/>
            <person name="Wang S."/>
            <person name="Zhang T."/>
            <person name="Zhou Y."/>
            <person name="He R."/>
            <person name="Meng N."/>
            <person name="Wang Y."/>
            <person name="Liu W."/>
            <person name="Liu Z."/>
            <person name="Liu J."/>
            <person name="Guo Q."/>
            <person name="Huang H."/>
            <person name="Sederoff R.R."/>
            <person name="Wang G."/>
            <person name="Qu G."/>
            <person name="Chen S."/>
        </authorList>
    </citation>
    <scope>NUCLEOTIDE SEQUENCE [LARGE SCALE GENOMIC DNA]</scope>
    <source>
        <strain evidence="2">SC-2020</strain>
    </source>
</reference>
<evidence type="ECO:0000313" key="2">
    <source>
        <dbReference type="EMBL" id="KAJ7000854.1"/>
    </source>
</evidence>
<feature type="region of interest" description="Disordered" evidence="1">
    <location>
        <begin position="21"/>
        <end position="41"/>
    </location>
</feature>
<dbReference type="Proteomes" id="UP001164929">
    <property type="component" value="Chromosome 4"/>
</dbReference>
<feature type="compositionally biased region" description="Polar residues" evidence="1">
    <location>
        <begin position="26"/>
        <end position="35"/>
    </location>
</feature>
<keyword evidence="3" id="KW-1185">Reference proteome</keyword>
<evidence type="ECO:0000256" key="1">
    <source>
        <dbReference type="SAM" id="MobiDB-lite"/>
    </source>
</evidence>
<sequence>MALEHSWICNKEWTAIEELNDVRASPYNQPQQSPRPKGKSS</sequence>
<dbReference type="AlphaFoldDB" id="A0AAD6R221"/>
<name>A0AAD6R221_9ROSI</name>
<dbReference type="EMBL" id="JAQIZT010000004">
    <property type="protein sequence ID" value="KAJ7000854.1"/>
    <property type="molecule type" value="Genomic_DNA"/>
</dbReference>